<evidence type="ECO:0000256" key="1">
    <source>
        <dbReference type="SAM" id="Phobius"/>
    </source>
</evidence>
<evidence type="ECO:0000256" key="2">
    <source>
        <dbReference type="SAM" id="SignalP"/>
    </source>
</evidence>
<evidence type="ECO:0008006" key="5">
    <source>
        <dbReference type="Google" id="ProtNLM"/>
    </source>
</evidence>
<keyword evidence="1" id="KW-0812">Transmembrane</keyword>
<dbReference type="NCBIfam" id="TIGR04391">
    <property type="entry name" value="CcmD_alt_fam"/>
    <property type="match status" value="1"/>
</dbReference>
<evidence type="ECO:0000313" key="3">
    <source>
        <dbReference type="EMBL" id="CAH1002127.1"/>
    </source>
</evidence>
<dbReference type="Proteomes" id="UP000837803">
    <property type="component" value="Unassembled WGS sequence"/>
</dbReference>
<keyword evidence="1" id="KW-0472">Membrane</keyword>
<dbReference type="Pfam" id="PF20077">
    <property type="entry name" value="CcmD_alt"/>
    <property type="match status" value="1"/>
</dbReference>
<evidence type="ECO:0000313" key="4">
    <source>
        <dbReference type="Proteomes" id="UP000837803"/>
    </source>
</evidence>
<reference evidence="3" key="1">
    <citation type="submission" date="2021-12" db="EMBL/GenBank/DDBJ databases">
        <authorList>
            <person name="Rodrigo-Torres L."/>
            <person name="Arahal R. D."/>
            <person name="Lucena T."/>
        </authorList>
    </citation>
    <scope>NUCLEOTIDE SEQUENCE</scope>
    <source>
        <strain evidence="3">CECT 8419</strain>
    </source>
</reference>
<feature type="transmembrane region" description="Helical" evidence="1">
    <location>
        <begin position="38"/>
        <end position="58"/>
    </location>
</feature>
<comment type="caution">
    <text evidence="3">The sequence shown here is derived from an EMBL/GenBank/DDBJ whole genome shotgun (WGS) entry which is preliminary data.</text>
</comment>
<sequence>MLSTRCLLLFFCTCAPALSLFAQTDDAVAPDFLRSIGKMYVVVAVIVVVFLGLALYLWRLDRRLTDIENQIDDHA</sequence>
<feature type="chain" id="PRO_5045429568" description="CcmD family protein" evidence="2">
    <location>
        <begin position="23"/>
        <end position="75"/>
    </location>
</feature>
<proteinExistence type="predicted"/>
<keyword evidence="2" id="KW-0732">Signal</keyword>
<organism evidence="3 4">
    <name type="scientific">Neolewinella maritima</name>
    <dbReference type="NCBI Taxonomy" id="1383882"/>
    <lineage>
        <taxon>Bacteria</taxon>
        <taxon>Pseudomonadati</taxon>
        <taxon>Bacteroidota</taxon>
        <taxon>Saprospiria</taxon>
        <taxon>Saprospirales</taxon>
        <taxon>Lewinellaceae</taxon>
        <taxon>Neolewinella</taxon>
    </lineage>
</organism>
<keyword evidence="4" id="KW-1185">Reference proteome</keyword>
<name>A0ABM9B463_9BACT</name>
<dbReference type="RefSeq" id="WP_238751984.1">
    <property type="nucleotide sequence ID" value="NZ_CAKLPZ010000004.1"/>
</dbReference>
<protein>
    <recommendedName>
        <fullName evidence="5">CcmD family protein</fullName>
    </recommendedName>
</protein>
<dbReference type="EMBL" id="CAKLPZ010000004">
    <property type="protein sequence ID" value="CAH1002127.1"/>
    <property type="molecule type" value="Genomic_DNA"/>
</dbReference>
<accession>A0ABM9B463</accession>
<dbReference type="InterPro" id="IPR030888">
    <property type="entry name" value="Put_ccm"/>
</dbReference>
<gene>
    <name evidence="3" type="ORF">LEM8419_03044</name>
</gene>
<feature type="signal peptide" evidence="2">
    <location>
        <begin position="1"/>
        <end position="22"/>
    </location>
</feature>
<keyword evidence="1" id="KW-1133">Transmembrane helix</keyword>